<dbReference type="Pfam" id="PF00563">
    <property type="entry name" value="EAL"/>
    <property type="match status" value="1"/>
</dbReference>
<dbReference type="Pfam" id="PF00571">
    <property type="entry name" value="CBS"/>
    <property type="match status" value="2"/>
</dbReference>
<evidence type="ECO:0000313" key="5">
    <source>
        <dbReference type="EMBL" id="MCA6064404.1"/>
    </source>
</evidence>
<feature type="domain" description="EAL" evidence="2">
    <location>
        <begin position="1"/>
        <end position="253"/>
    </location>
</feature>
<protein>
    <submittedName>
        <fullName evidence="5">GGDEF domain-containing protein</fullName>
    </submittedName>
</protein>
<dbReference type="InterPro" id="IPR001633">
    <property type="entry name" value="EAL_dom"/>
</dbReference>
<dbReference type="CDD" id="cd01948">
    <property type="entry name" value="EAL"/>
    <property type="match status" value="1"/>
</dbReference>
<name>A0ABS7ZRU3_9GAMM</name>
<dbReference type="CDD" id="cd04598">
    <property type="entry name" value="CBS_pair_GGDEF_EAL"/>
    <property type="match status" value="1"/>
</dbReference>
<dbReference type="InterPro" id="IPR029787">
    <property type="entry name" value="Nucleotide_cyclase"/>
</dbReference>
<evidence type="ECO:0000259" key="3">
    <source>
        <dbReference type="PROSITE" id="PS50887"/>
    </source>
</evidence>
<dbReference type="PROSITE" id="PS50883">
    <property type="entry name" value="EAL"/>
    <property type="match status" value="1"/>
</dbReference>
<sequence length="586" mass="64794">MAAQTLHDSLDDLISKEAIQTVLQPIVDLRRQQAVGYEALSRGKPGQMLQRPDLMFQAANQAERIPELESLCIRSAIKHFRQSELNGQLFLNICPQTLLSYSATLISLSEQLVAVGLSPRSVVLEISERFPFDACDKFIEVISSLKQLGYGIAIDDLGSGYSGLKLWSQIRPDYVKIDRHFIDRIDQDTVKQAFVTSVVNLCGELQCEIIAEGIEQVGELNLIRSLGIHLGQGYLLGKPAAQPEILTPGNHTPIADYKQLLHEQTIGSLCQSCPTLDSHVTIRDAGQMLEDQPALQSVPVLEDNRPVGLLYRSKLLETFALPYGRALFEKKDISQIMQHDALIVDASMSIEAVSRLMTNDDEHSLRQHLIVTCAGEYQGLVSTKELLKRLTESQIMKARYANPLTMLPGNVLIDEHTDGLMQSATQFNLLYADLNHFKPFNDHYGYRQGDNVIRWLGHLLQSMADDKTFVGHVGGDDFILVYQGNEVADLCGRILQRFQCGVPEFHSSLDWGQGYISGSDRNGQPANFPLLGLAIGVVPSSLIADDSASDLASLAALAKKAAKKKGGNAWYCLNRNSSVPELTLIR</sequence>
<dbReference type="SUPFAM" id="SSF141868">
    <property type="entry name" value="EAL domain-like"/>
    <property type="match status" value="1"/>
</dbReference>
<evidence type="ECO:0000259" key="2">
    <source>
        <dbReference type="PROSITE" id="PS50883"/>
    </source>
</evidence>
<dbReference type="PROSITE" id="PS50887">
    <property type="entry name" value="GGDEF"/>
    <property type="match status" value="1"/>
</dbReference>
<evidence type="ECO:0000313" key="6">
    <source>
        <dbReference type="Proteomes" id="UP000714380"/>
    </source>
</evidence>
<accession>A0ABS7ZRU3</accession>
<dbReference type="SUPFAM" id="SSF54631">
    <property type="entry name" value="CBS-domain pair"/>
    <property type="match status" value="1"/>
</dbReference>
<dbReference type="PANTHER" id="PTHR33121:SF76">
    <property type="entry name" value="SIGNALING PROTEIN"/>
    <property type="match status" value="1"/>
</dbReference>
<dbReference type="SMART" id="SM00267">
    <property type="entry name" value="GGDEF"/>
    <property type="match status" value="1"/>
</dbReference>
<dbReference type="EMBL" id="JAEDAH010000075">
    <property type="protein sequence ID" value="MCA6064404.1"/>
    <property type="molecule type" value="Genomic_DNA"/>
</dbReference>
<dbReference type="SMART" id="SM00052">
    <property type="entry name" value="EAL"/>
    <property type="match status" value="1"/>
</dbReference>
<feature type="domain" description="CBS" evidence="4">
    <location>
        <begin position="337"/>
        <end position="396"/>
    </location>
</feature>
<dbReference type="CDD" id="cd01949">
    <property type="entry name" value="GGDEF"/>
    <property type="match status" value="1"/>
</dbReference>
<keyword evidence="1" id="KW-0129">CBS domain</keyword>
<dbReference type="InterPro" id="IPR046342">
    <property type="entry name" value="CBS_dom_sf"/>
</dbReference>
<proteinExistence type="predicted"/>
<dbReference type="Gene3D" id="3.30.70.270">
    <property type="match status" value="1"/>
</dbReference>
<feature type="domain" description="CBS" evidence="4">
    <location>
        <begin position="269"/>
        <end position="327"/>
    </location>
</feature>
<dbReference type="Gene3D" id="3.20.20.450">
    <property type="entry name" value="EAL domain"/>
    <property type="match status" value="1"/>
</dbReference>
<dbReference type="Gene3D" id="3.10.580.10">
    <property type="entry name" value="CBS-domain"/>
    <property type="match status" value="1"/>
</dbReference>
<evidence type="ECO:0000259" key="4">
    <source>
        <dbReference type="PROSITE" id="PS51371"/>
    </source>
</evidence>
<dbReference type="PANTHER" id="PTHR33121">
    <property type="entry name" value="CYCLIC DI-GMP PHOSPHODIESTERASE PDEF"/>
    <property type="match status" value="1"/>
</dbReference>
<dbReference type="InterPro" id="IPR050706">
    <property type="entry name" value="Cyclic-di-GMP_PDE-like"/>
</dbReference>
<comment type="caution">
    <text evidence="5">The sequence shown here is derived from an EMBL/GenBank/DDBJ whole genome shotgun (WGS) entry which is preliminary data.</text>
</comment>
<gene>
    <name evidence="5" type="ORF">I9W95_12380</name>
</gene>
<dbReference type="RefSeq" id="WP_225675345.1">
    <property type="nucleotide sequence ID" value="NZ_JAEDAH010000075.1"/>
</dbReference>
<reference evidence="5 6" key="1">
    <citation type="submission" date="2020-12" db="EMBL/GenBank/DDBJ databases">
        <title>Novel Thalassolituus-related marine hydrocarbonoclastic bacteria mediated algae-derived hydrocarbons mineralization in twilight zone of the northern South China Sea.</title>
        <authorList>
            <person name="Dong C."/>
        </authorList>
    </citation>
    <scope>NUCLEOTIDE SEQUENCE [LARGE SCALE GENOMIC DNA]</scope>
    <source>
        <strain evidence="5 6">IMCC1826</strain>
    </source>
</reference>
<evidence type="ECO:0000256" key="1">
    <source>
        <dbReference type="PROSITE-ProRule" id="PRU00703"/>
    </source>
</evidence>
<dbReference type="InterPro" id="IPR043128">
    <property type="entry name" value="Rev_trsase/Diguanyl_cyclase"/>
</dbReference>
<dbReference type="InterPro" id="IPR035919">
    <property type="entry name" value="EAL_sf"/>
</dbReference>
<dbReference type="InterPro" id="IPR000160">
    <property type="entry name" value="GGDEF_dom"/>
</dbReference>
<dbReference type="SUPFAM" id="SSF55073">
    <property type="entry name" value="Nucleotide cyclase"/>
    <property type="match status" value="1"/>
</dbReference>
<keyword evidence="6" id="KW-1185">Reference proteome</keyword>
<organism evidence="5 6">
    <name type="scientific">Thalassolituus marinus</name>
    <dbReference type="NCBI Taxonomy" id="671053"/>
    <lineage>
        <taxon>Bacteria</taxon>
        <taxon>Pseudomonadati</taxon>
        <taxon>Pseudomonadota</taxon>
        <taxon>Gammaproteobacteria</taxon>
        <taxon>Oceanospirillales</taxon>
        <taxon>Oceanospirillaceae</taxon>
        <taxon>Thalassolituus</taxon>
    </lineage>
</organism>
<dbReference type="NCBIfam" id="TIGR00254">
    <property type="entry name" value="GGDEF"/>
    <property type="match status" value="1"/>
</dbReference>
<dbReference type="PROSITE" id="PS51371">
    <property type="entry name" value="CBS"/>
    <property type="match status" value="2"/>
</dbReference>
<feature type="domain" description="GGDEF" evidence="3">
    <location>
        <begin position="425"/>
        <end position="575"/>
    </location>
</feature>
<dbReference type="Pfam" id="PF00990">
    <property type="entry name" value="GGDEF"/>
    <property type="match status" value="1"/>
</dbReference>
<dbReference type="InterPro" id="IPR000644">
    <property type="entry name" value="CBS_dom"/>
</dbReference>
<dbReference type="Proteomes" id="UP000714380">
    <property type="component" value="Unassembled WGS sequence"/>
</dbReference>